<feature type="region of interest" description="Disordered" evidence="1">
    <location>
        <begin position="1"/>
        <end position="27"/>
    </location>
</feature>
<reference evidence="3" key="1">
    <citation type="journal article" date="2002" name="DNA Res.">
        <title>Complete genomic sequence of nitrogen-fixing symbiotic bacterium Bradyrhizobium japonicum USDA110.</title>
        <authorList>
            <person name="Kaneko T."/>
            <person name="Nakamura Y."/>
            <person name="Sato S."/>
            <person name="Minamisawa K."/>
            <person name="Uchiumi T."/>
            <person name="Sasamoto S."/>
            <person name="Watanabe A."/>
            <person name="Idesawa K."/>
            <person name="Iriguchi M."/>
            <person name="Kawashima K."/>
            <person name="Kohara M."/>
            <person name="Matsumoto M."/>
            <person name="Shimpo S."/>
            <person name="Tsuruoka H."/>
            <person name="Wada T."/>
            <person name="Yamada M."/>
            <person name="Tabata S."/>
        </authorList>
    </citation>
    <scope>NUCLEOTIDE SEQUENCE [LARGE SCALE GENOMIC DNA]</scope>
    <source>
        <strain evidence="3">JCM 10833 / BCRC 13528 / IAM 13628 / NBRC 14792 / USDA 110</strain>
    </source>
</reference>
<keyword evidence="3" id="KW-1185">Reference proteome</keyword>
<gene>
    <name evidence="2" type="ordered locus">bsr8005</name>
</gene>
<organism evidence="2 3">
    <name type="scientific">Bradyrhizobium diazoefficiens (strain JCM 10833 / BCRC 13528 / IAM 13628 / NBRC 14792 / USDA 110)</name>
    <dbReference type="NCBI Taxonomy" id="224911"/>
    <lineage>
        <taxon>Bacteria</taxon>
        <taxon>Pseudomonadati</taxon>
        <taxon>Pseudomonadota</taxon>
        <taxon>Alphaproteobacteria</taxon>
        <taxon>Hyphomicrobiales</taxon>
        <taxon>Nitrobacteraceae</taxon>
        <taxon>Bradyrhizobium</taxon>
    </lineage>
</organism>
<proteinExistence type="predicted"/>
<protein>
    <submittedName>
        <fullName evidence="2">Bsr8005 protein</fullName>
    </submittedName>
</protein>
<dbReference type="KEGG" id="bja:bsr8005"/>
<sequence>MTSERRRKPFQLARGGHDTQNSSSEWLGFKTNGRARFRQDDELTRRYFHPRGSTLLFAICSIDA</sequence>
<accession>Q89BZ3</accession>
<dbReference type="EnsemblBacteria" id="BAC53270">
    <property type="protein sequence ID" value="BAC53270"/>
    <property type="gene ID" value="BAC53270"/>
</dbReference>
<evidence type="ECO:0000256" key="1">
    <source>
        <dbReference type="SAM" id="MobiDB-lite"/>
    </source>
</evidence>
<name>Q89BZ3_BRADU</name>
<dbReference type="EMBL" id="BA000040">
    <property type="protein sequence ID" value="BAC53270.1"/>
    <property type="molecule type" value="Genomic_DNA"/>
</dbReference>
<dbReference type="Proteomes" id="UP000002526">
    <property type="component" value="Chromosome"/>
</dbReference>
<dbReference type="AlphaFoldDB" id="Q89BZ3"/>
<evidence type="ECO:0000313" key="2">
    <source>
        <dbReference type="EMBL" id="BAC53270.1"/>
    </source>
</evidence>
<dbReference type="InParanoid" id="Q89BZ3"/>
<evidence type="ECO:0000313" key="3">
    <source>
        <dbReference type="Proteomes" id="UP000002526"/>
    </source>
</evidence>
<dbReference type="HOGENOM" id="CLU_2858835_0_0_5"/>